<dbReference type="InterPro" id="IPR025436">
    <property type="entry name" value="DUF4179"/>
</dbReference>
<organism evidence="4 5">
    <name type="scientific">Peribacillus simplex</name>
    <dbReference type="NCBI Taxonomy" id="1478"/>
    <lineage>
        <taxon>Bacteria</taxon>
        <taxon>Bacillati</taxon>
        <taxon>Bacillota</taxon>
        <taxon>Bacilli</taxon>
        <taxon>Bacillales</taxon>
        <taxon>Bacillaceae</taxon>
        <taxon>Peribacillus</taxon>
    </lineage>
</organism>
<name>A0AAW7IGK3_9BACI</name>
<accession>A0AAW7IGK3</accession>
<gene>
    <name evidence="4" type="ORF">QUF89_01925</name>
</gene>
<evidence type="ECO:0000259" key="3">
    <source>
        <dbReference type="Pfam" id="PF13786"/>
    </source>
</evidence>
<protein>
    <submittedName>
        <fullName evidence="4">DUF4030 domain-containing protein</fullName>
    </submittedName>
</protein>
<dbReference type="RefSeq" id="WP_289319178.1">
    <property type="nucleotide sequence ID" value="NZ_JAUCEY010000007.1"/>
</dbReference>
<dbReference type="InterPro" id="IPR025108">
    <property type="entry name" value="DUF4030"/>
</dbReference>
<evidence type="ECO:0000313" key="5">
    <source>
        <dbReference type="Proteomes" id="UP001234602"/>
    </source>
</evidence>
<evidence type="ECO:0000256" key="2">
    <source>
        <dbReference type="SAM" id="Phobius"/>
    </source>
</evidence>
<feature type="coiled-coil region" evidence="1">
    <location>
        <begin position="14"/>
        <end position="48"/>
    </location>
</feature>
<proteinExistence type="predicted"/>
<feature type="domain" description="DUF4179" evidence="3">
    <location>
        <begin position="64"/>
        <end position="142"/>
    </location>
</feature>
<comment type="caution">
    <text evidence="4">The sequence shown here is derived from an EMBL/GenBank/DDBJ whole genome shotgun (WGS) entry which is preliminary data.</text>
</comment>
<keyword evidence="2" id="KW-1133">Transmembrane helix</keyword>
<dbReference type="Pfam" id="PF13786">
    <property type="entry name" value="DUF4179"/>
    <property type="match status" value="1"/>
</dbReference>
<keyword evidence="2" id="KW-0812">Transmembrane</keyword>
<dbReference type="Pfam" id="PF13222">
    <property type="entry name" value="DUF4030"/>
    <property type="match status" value="1"/>
</dbReference>
<keyword evidence="1" id="KW-0175">Coiled coil</keyword>
<reference evidence="4" key="1">
    <citation type="submission" date="2023-06" db="EMBL/GenBank/DDBJ databases">
        <title>Comparative genomics of Bacillaceae isolates and their secondary metabolite potential.</title>
        <authorList>
            <person name="Song L."/>
            <person name="Nielsen L.J."/>
            <person name="Mohite O."/>
            <person name="Xu X."/>
            <person name="Weber T."/>
            <person name="Kovacs A.T."/>
        </authorList>
    </citation>
    <scope>NUCLEOTIDE SEQUENCE</scope>
    <source>
        <strain evidence="4">D8_B_37</strain>
    </source>
</reference>
<dbReference type="AlphaFoldDB" id="A0AAW7IGK3"/>
<dbReference type="EMBL" id="JAUCEY010000007">
    <property type="protein sequence ID" value="MDM5451007.1"/>
    <property type="molecule type" value="Genomic_DNA"/>
</dbReference>
<dbReference type="Proteomes" id="UP001234602">
    <property type="component" value="Unassembled WGS sequence"/>
</dbReference>
<keyword evidence="2" id="KW-0472">Membrane</keyword>
<evidence type="ECO:0000256" key="1">
    <source>
        <dbReference type="SAM" id="Coils"/>
    </source>
</evidence>
<sequence length="366" mass="42488">MKKQYEDTDFDSSLKKLNSDLMWKTKQKQELKNRILTDIENLESQERNKHPILLTRIKKVSLIRKLAYSSIALIILFGLFISSAFVSPAMAKVASKIPYLGQIFENKNNIVLLISEELRAKGYKKTGVGVSFPKKEIEIAIQGSEKYFDDVKSDVDDITKDILKSKGYDAYTVKVSRYTERVDVPHSEEEKKQFKKQEKRSKINREILLSLDKASEKYKLLGTGIIAQKIVEVEIPDTEKRTDEIEQYVQNIIQLKTNDQYTVKLKKVNMKKREQEGRWSGILDTVSEDLLGKKDYEVRMVGYSVHPEPEIQMFITLSRSDENAKAFAQQLEKIIDDFLQSEQMKSRVKNDPYHITIFDKDDKIIN</sequence>
<feature type="transmembrane region" description="Helical" evidence="2">
    <location>
        <begin position="66"/>
        <end position="86"/>
    </location>
</feature>
<evidence type="ECO:0000313" key="4">
    <source>
        <dbReference type="EMBL" id="MDM5451007.1"/>
    </source>
</evidence>